<evidence type="ECO:0000256" key="3">
    <source>
        <dbReference type="ARBA" id="ARBA00022679"/>
    </source>
</evidence>
<dbReference type="Gene3D" id="1.20.1060.10">
    <property type="entry name" value="Taq DNA Polymerase, Chain T, domain 4"/>
    <property type="match status" value="1"/>
</dbReference>
<keyword evidence="11" id="KW-1185">Reference proteome</keyword>
<feature type="domain" description="DNA-directed DNA polymerase family A palm" evidence="9">
    <location>
        <begin position="408"/>
        <end position="615"/>
    </location>
</feature>
<comment type="catalytic activity">
    <reaction evidence="8">
        <text>DNA(n) + a 2'-deoxyribonucleoside 5'-triphosphate = DNA(n+1) + diphosphate</text>
        <dbReference type="Rhea" id="RHEA:22508"/>
        <dbReference type="Rhea" id="RHEA-COMP:17339"/>
        <dbReference type="Rhea" id="RHEA-COMP:17340"/>
        <dbReference type="ChEBI" id="CHEBI:33019"/>
        <dbReference type="ChEBI" id="CHEBI:61560"/>
        <dbReference type="ChEBI" id="CHEBI:173112"/>
        <dbReference type="EC" id="2.7.7.7"/>
    </reaction>
</comment>
<evidence type="ECO:0000256" key="6">
    <source>
        <dbReference type="ARBA" id="ARBA00022932"/>
    </source>
</evidence>
<dbReference type="PROSITE" id="PS00447">
    <property type="entry name" value="DNA_POLYMERASE_A"/>
    <property type="match status" value="1"/>
</dbReference>
<dbReference type="PANTHER" id="PTHR10133">
    <property type="entry name" value="DNA POLYMERASE I"/>
    <property type="match status" value="1"/>
</dbReference>
<proteinExistence type="inferred from homology"/>
<evidence type="ECO:0000259" key="9">
    <source>
        <dbReference type="SMART" id="SM00482"/>
    </source>
</evidence>
<dbReference type="Pfam" id="PF00476">
    <property type="entry name" value="DNA_pol_A"/>
    <property type="match status" value="1"/>
</dbReference>
<keyword evidence="7" id="KW-0238">DNA-binding</keyword>
<dbReference type="SUPFAM" id="SSF47807">
    <property type="entry name" value="5' to 3' exonuclease, C-terminal subdomain"/>
    <property type="match status" value="1"/>
</dbReference>
<dbReference type="EMBL" id="PRLL01000024">
    <property type="protein sequence ID" value="RYC73175.1"/>
    <property type="molecule type" value="Genomic_DNA"/>
</dbReference>
<evidence type="ECO:0000256" key="7">
    <source>
        <dbReference type="ARBA" id="ARBA00023125"/>
    </source>
</evidence>
<evidence type="ECO:0000256" key="5">
    <source>
        <dbReference type="ARBA" id="ARBA00022705"/>
    </source>
</evidence>
<dbReference type="CDD" id="cd08637">
    <property type="entry name" value="DNA_pol_A_pol_I_C"/>
    <property type="match status" value="1"/>
</dbReference>
<protein>
    <recommendedName>
        <fullName evidence="2">DNA-directed DNA polymerase</fullName>
        <ecNumber evidence="2">2.7.7.7</ecNumber>
    </recommendedName>
</protein>
<gene>
    <name evidence="10" type="primary">polA</name>
    <name evidence="10" type="ORF">G3KMM_00514</name>
</gene>
<evidence type="ECO:0000313" key="11">
    <source>
        <dbReference type="Proteomes" id="UP001191004"/>
    </source>
</evidence>
<dbReference type="SMART" id="SM00279">
    <property type="entry name" value="HhH2"/>
    <property type="match status" value="1"/>
</dbReference>
<dbReference type="InterPro" id="IPR001098">
    <property type="entry name" value="DNA-dir_DNA_pol_A_palm_dom"/>
</dbReference>
<dbReference type="InterPro" id="IPR019760">
    <property type="entry name" value="DNA-dir_DNA_pol_A_CS"/>
</dbReference>
<dbReference type="InterPro" id="IPR008918">
    <property type="entry name" value="HhH2"/>
</dbReference>
<dbReference type="Gene3D" id="1.10.150.20">
    <property type="entry name" value="5' to 3' exonuclease, C-terminal subdomain"/>
    <property type="match status" value="2"/>
</dbReference>
<reference evidence="10 11" key="2">
    <citation type="journal article" date="2020" name="Cell Rep.">
        <title>Acquisition and Adaptation of Ultra-small Parasitic Reduced Genome Bacteria to Mammalian Hosts.</title>
        <authorList>
            <person name="McLean J.S."/>
            <person name="Bor B."/>
            <person name="Kerns K.A."/>
            <person name="Liu Q."/>
            <person name="To T.T."/>
            <person name="Solden L."/>
            <person name="Hendrickson E.L."/>
            <person name="Wrighton K."/>
            <person name="Shi W."/>
            <person name="He X."/>
        </authorList>
    </citation>
    <scope>NUCLEOTIDE SEQUENCE [LARGE SCALE GENOMIC DNA]</scope>
    <source>
        <strain evidence="10 11">TM7_KMM_G3_1_HOT_351</strain>
    </source>
</reference>
<dbReference type="InterPro" id="IPR036279">
    <property type="entry name" value="5-3_exonuclease_C_sf"/>
</dbReference>
<name>A0ABY0FJG6_9BACT</name>
<dbReference type="InterPro" id="IPR043502">
    <property type="entry name" value="DNA/RNA_pol_sf"/>
</dbReference>
<evidence type="ECO:0000256" key="1">
    <source>
        <dbReference type="ARBA" id="ARBA00007705"/>
    </source>
</evidence>
<dbReference type="Pfam" id="PF01367">
    <property type="entry name" value="5_3_exonuc"/>
    <property type="match status" value="1"/>
</dbReference>
<comment type="caution">
    <text evidence="10">The sequence shown here is derived from an EMBL/GenBank/DDBJ whole genome shotgun (WGS) entry which is preliminary data.</text>
</comment>
<organism evidence="10 11">
    <name type="scientific">Candidatus Nanosyncoccus nanoralicus</name>
    <dbReference type="NCBI Taxonomy" id="2171996"/>
    <lineage>
        <taxon>Bacteria</taxon>
        <taxon>Candidatus Saccharimonadota</taxon>
        <taxon>Candidatus Nanosyncoccalia</taxon>
        <taxon>Candidatus Nanosyncoccales</taxon>
        <taxon>Candidatus Nanosyncoccaceae</taxon>
        <taxon>Candidatus Nanosyncoccus</taxon>
    </lineage>
</organism>
<dbReference type="InterPro" id="IPR002298">
    <property type="entry name" value="DNA_polymerase_A"/>
</dbReference>
<keyword evidence="3 10" id="KW-0808">Transferase</keyword>
<dbReference type="SUPFAM" id="SSF56672">
    <property type="entry name" value="DNA/RNA polymerases"/>
    <property type="match status" value="1"/>
</dbReference>
<dbReference type="CDD" id="cd09898">
    <property type="entry name" value="H3TH_53EXO"/>
    <property type="match status" value="1"/>
</dbReference>
<comment type="similarity">
    <text evidence="1">Belongs to the DNA polymerase type-A family.</text>
</comment>
<evidence type="ECO:0000256" key="4">
    <source>
        <dbReference type="ARBA" id="ARBA00022695"/>
    </source>
</evidence>
<dbReference type="Proteomes" id="UP001191004">
    <property type="component" value="Unassembled WGS sequence"/>
</dbReference>
<dbReference type="SMART" id="SM00482">
    <property type="entry name" value="POLAc"/>
    <property type="match status" value="1"/>
</dbReference>
<evidence type="ECO:0000256" key="2">
    <source>
        <dbReference type="ARBA" id="ARBA00012417"/>
    </source>
</evidence>
<sequence length="651" mass="73032">MDLKALKGDNSDNIPGVPGVGEKTAVKLLNEYGSLRGVYEHINEISGVVKKRLEEGRGSAEMSYELAKILTDAPVQLDEVADLVIEPERIIAVLKKLEFNSLIRKFRNELKLGEDQNRLKNQEIKSIETGLSEDTSVQVVEGAVVAEKMFEIPEGMIVASDLKEKMHLSDELAEVILAGDRKIWDLEQADFLINPLKRTENTDNNQAMLRLEDPCERILAGKYTEAEQAEYAEQMKILSKMPKLYRILSDYDLPLIPVLYEMEKAGVLIDQDYFKGLKKEFTEKVTELEQKIYSVCGVNFNINSPIQLSKVLFEDLALPTKGIKKTTRGFSTGASELEKLEGQHPVIEMIKEYREVSKLLSTYILPLPELAGEDGRIHTTFTQNVTATGRLSSVNPNLQNIPVRSEDGKRIRTGFVAESGKVLVSADYAQFELRLAAALAGDQKLIESFAQNIDIHTKTAAEVFGIKMEDVSKAQRRAAKVINFGVLYGMSPKGLADSAEMNFYEAKQFIDDYFRVRKPIKDYLEKTLKQAREEGFVETYFGRRRPTPDVKSSNFIVRSAAERAAQNMPIQGTEADLMKRAMIRAYDLLKAKYHEEAKLILQVHDSLIIECTKGLEEAVSADLVQIMESVAPELPVKLKADVAIGVNWGEL</sequence>
<dbReference type="GO" id="GO:0003887">
    <property type="term" value="F:DNA-directed DNA polymerase activity"/>
    <property type="evidence" value="ECO:0007669"/>
    <property type="project" value="UniProtKB-EC"/>
</dbReference>
<evidence type="ECO:0000256" key="8">
    <source>
        <dbReference type="ARBA" id="ARBA00049244"/>
    </source>
</evidence>
<dbReference type="EC" id="2.7.7.7" evidence="2"/>
<dbReference type="PANTHER" id="PTHR10133:SF27">
    <property type="entry name" value="DNA POLYMERASE NU"/>
    <property type="match status" value="1"/>
</dbReference>
<dbReference type="InterPro" id="IPR020045">
    <property type="entry name" value="DNA_polI_H3TH"/>
</dbReference>
<keyword evidence="4 10" id="KW-0548">Nucleotidyltransferase</keyword>
<keyword evidence="5" id="KW-0235">DNA replication</keyword>
<keyword evidence="6" id="KW-0239">DNA-directed DNA polymerase</keyword>
<reference evidence="10 11" key="1">
    <citation type="journal article" date="2018" name="bioRxiv">
        <title>Evidence of independent acquisition and adaption of ultra-small bacteria to human hosts across the highly diverse yet reduced genomes of the phylum Saccharibacteria.</title>
        <authorList>
            <person name="McLean J.S."/>
            <person name="Bor B."/>
            <person name="To T.T."/>
            <person name="Liu Q."/>
            <person name="Kearns K.A."/>
            <person name="Solden L.M."/>
            <person name="Wrighton K.C."/>
            <person name="He X."/>
            <person name="Shi W."/>
        </authorList>
    </citation>
    <scope>NUCLEOTIDE SEQUENCE [LARGE SCALE GENOMIC DNA]</scope>
    <source>
        <strain evidence="10 11">TM7_KMM_G3_1_HOT_351</strain>
    </source>
</reference>
<evidence type="ECO:0000313" key="10">
    <source>
        <dbReference type="EMBL" id="RYC73175.1"/>
    </source>
</evidence>
<dbReference type="Gene3D" id="3.30.70.370">
    <property type="match status" value="1"/>
</dbReference>
<accession>A0ABY0FJG6</accession>
<dbReference type="PRINTS" id="PR00868">
    <property type="entry name" value="DNAPOLI"/>
</dbReference>